<dbReference type="Proteomes" id="UP000028500">
    <property type="component" value="Unassembled WGS sequence"/>
</dbReference>
<dbReference type="AlphaFoldDB" id="A0A077PCP9"/>
<proteinExistence type="predicted"/>
<dbReference type="EMBL" id="CBSY010000066">
    <property type="protein sequence ID" value="CDH18848.1"/>
    <property type="molecule type" value="Genomic_DNA"/>
</dbReference>
<dbReference type="RefSeq" id="WP_155271218.1">
    <property type="nucleotide sequence ID" value="NZ_CAWLZI010000148.1"/>
</dbReference>
<reference evidence="1" key="1">
    <citation type="submission" date="2013-07" db="EMBL/GenBank/DDBJ databases">
        <title>Sub-species coevolution in mutualistic symbiosis.</title>
        <authorList>
            <person name="Murfin K."/>
            <person name="Klassen J."/>
            <person name="Lee M."/>
            <person name="Forst S."/>
            <person name="Stock P."/>
            <person name="Goodrich-Blair H."/>
        </authorList>
    </citation>
    <scope>NUCLEOTIDE SEQUENCE [LARGE SCALE GENOMIC DNA]</scope>
    <source>
        <strain evidence="1">Kraussei Quebec</strain>
    </source>
</reference>
<sequence length="57" mass="6542">MQSSFLKRAMVDLSIASSKSLTVRLDHLLLFLVKSVLGRRQAVEYLYRDTAWIEDLG</sequence>
<protein>
    <submittedName>
        <fullName evidence="1">Uncharacterized protein</fullName>
    </submittedName>
</protein>
<gene>
    <name evidence="1" type="ORF">XBKQ1_1580060</name>
</gene>
<organism evidence="1 2">
    <name type="scientific">Xenorhabdus bovienii str. kraussei Quebec</name>
    <dbReference type="NCBI Taxonomy" id="1398203"/>
    <lineage>
        <taxon>Bacteria</taxon>
        <taxon>Pseudomonadati</taxon>
        <taxon>Pseudomonadota</taxon>
        <taxon>Gammaproteobacteria</taxon>
        <taxon>Enterobacterales</taxon>
        <taxon>Morganellaceae</taxon>
        <taxon>Xenorhabdus</taxon>
    </lineage>
</organism>
<name>A0A077PCP9_XENBV</name>
<evidence type="ECO:0000313" key="1">
    <source>
        <dbReference type="EMBL" id="CDH18848.1"/>
    </source>
</evidence>
<evidence type="ECO:0000313" key="2">
    <source>
        <dbReference type="Proteomes" id="UP000028500"/>
    </source>
</evidence>
<keyword evidence="2" id="KW-1185">Reference proteome</keyword>
<accession>A0A077PCP9</accession>
<dbReference type="HOGENOM" id="CLU_2995690_0_0_6"/>
<comment type="caution">
    <text evidence="1">The sequence shown here is derived from an EMBL/GenBank/DDBJ whole genome shotgun (WGS) entry which is preliminary data.</text>
</comment>